<name>A0A9W8HJC0_9FUNG</name>
<dbReference type="InterPro" id="IPR053720">
    <property type="entry name" value="Psm_Assembly_Chaperone"/>
</dbReference>
<dbReference type="Proteomes" id="UP001140172">
    <property type="component" value="Unassembled WGS sequence"/>
</dbReference>
<dbReference type="EMBL" id="JANBUM010000026">
    <property type="protein sequence ID" value="KAJ2787335.1"/>
    <property type="molecule type" value="Genomic_DNA"/>
</dbReference>
<evidence type="ECO:0000313" key="2">
    <source>
        <dbReference type="Proteomes" id="UP001140172"/>
    </source>
</evidence>
<accession>A0A9W8HJC0</accession>
<dbReference type="InterPro" id="IPR018788">
    <property type="entry name" value="Proteasome_assmbl_chp_3"/>
</dbReference>
<dbReference type="PANTHER" id="PTHR31051:SF1">
    <property type="entry name" value="PROTEASOME ASSEMBLY CHAPERONE 3"/>
    <property type="match status" value="1"/>
</dbReference>
<gene>
    <name evidence="1" type="ORF">GGI15_000819</name>
</gene>
<evidence type="ECO:0000313" key="1">
    <source>
        <dbReference type="EMBL" id="KAJ2787335.1"/>
    </source>
</evidence>
<keyword evidence="2" id="KW-1185">Reference proteome</keyword>
<organism evidence="1 2">
    <name type="scientific">Coemansia interrupta</name>
    <dbReference type="NCBI Taxonomy" id="1126814"/>
    <lineage>
        <taxon>Eukaryota</taxon>
        <taxon>Fungi</taxon>
        <taxon>Fungi incertae sedis</taxon>
        <taxon>Zoopagomycota</taxon>
        <taxon>Kickxellomycotina</taxon>
        <taxon>Kickxellomycetes</taxon>
        <taxon>Kickxellales</taxon>
        <taxon>Kickxellaceae</taxon>
        <taxon>Coemansia</taxon>
    </lineage>
</organism>
<dbReference type="OrthoDB" id="5593278at2759"/>
<dbReference type="Gene3D" id="3.30.230.90">
    <property type="match status" value="1"/>
</dbReference>
<dbReference type="PANTHER" id="PTHR31051">
    <property type="entry name" value="PROTEASOME ASSEMBLY CHAPERONE 3"/>
    <property type="match status" value="1"/>
</dbReference>
<reference evidence="1" key="1">
    <citation type="submission" date="2022-07" db="EMBL/GenBank/DDBJ databases">
        <title>Phylogenomic reconstructions and comparative analyses of Kickxellomycotina fungi.</title>
        <authorList>
            <person name="Reynolds N.K."/>
            <person name="Stajich J.E."/>
            <person name="Barry K."/>
            <person name="Grigoriev I.V."/>
            <person name="Crous P."/>
            <person name="Smith M.E."/>
        </authorList>
    </citation>
    <scope>NUCLEOTIDE SEQUENCE</scope>
    <source>
        <strain evidence="1">BCRC 34489</strain>
    </source>
</reference>
<sequence length="156" mass="16468">MFPVQTSCAAALIDGIHTDVAVLGFSNYVVVLVTQLQSIGSLMESVVSAAATHSDPDALSRSVQDIPVDVKFILGSQNASAPVSSLYQILAIHLSQLKHAQNPADQRPLLLGVGLSLPRELVAPSGLDDHAELPDLSAHMPIINAVGDTVSRCRPW</sequence>
<protein>
    <recommendedName>
        <fullName evidence="3">Proteasome assembly chaperone 3</fullName>
    </recommendedName>
</protein>
<dbReference type="GO" id="GO:0043248">
    <property type="term" value="P:proteasome assembly"/>
    <property type="evidence" value="ECO:0007669"/>
    <property type="project" value="InterPro"/>
</dbReference>
<comment type="caution">
    <text evidence="1">The sequence shown here is derived from an EMBL/GenBank/DDBJ whole genome shotgun (WGS) entry which is preliminary data.</text>
</comment>
<proteinExistence type="predicted"/>
<dbReference type="AlphaFoldDB" id="A0A9W8HJC0"/>
<evidence type="ECO:0008006" key="3">
    <source>
        <dbReference type="Google" id="ProtNLM"/>
    </source>
</evidence>